<dbReference type="EMBL" id="GG662338">
    <property type="protein sequence ID" value="EAS05655.1"/>
    <property type="molecule type" value="Genomic_DNA"/>
</dbReference>
<name>Q24CV3_TETTS</name>
<dbReference type="InParanoid" id="Q24CV3"/>
<dbReference type="AlphaFoldDB" id="Q24CV3"/>
<dbReference type="HOGENOM" id="CLU_557242_0_0_1"/>
<evidence type="ECO:0000313" key="1">
    <source>
        <dbReference type="EMBL" id="EAS05655.1"/>
    </source>
</evidence>
<proteinExistence type="predicted"/>
<dbReference type="RefSeq" id="XP_001025900.1">
    <property type="nucleotide sequence ID" value="XM_001025900.1"/>
</dbReference>
<sequence length="490" mass="58180">MPRKPKYIPKDYENEQRVIEQIKKKKRLNYMVVVPINYNFVSEYKFCFSGDLVINLKWFSEKNLRLSESYDQSFKGIKQLTNLINEQLIECEYYSKAFQVNDYQPIIFSLESISSQSTEQLINRLKQAQEKCYYQKILANQLFKRGINLQQCYVQAKQKANQILSQFNTLNLPITYAIQQYNPQFNQLEKTYNGANYQFYKIYTDQSNSVDRVRNKTTSFYNSISDMCLLQDPYTIEDDAREMVVTTVDGVLMKVLNLQKNIFILPFYFFILKIRIVIFDSEDLQKLNQYRKTNVLQFPLQQGFEKEELIYQTKSSQEPDYIDYSPNYDTKGYFTIQHQSYLQNYLQKNSDDESYSENLILPIKNSENLIIVQSKKFESIWTNSSESNQQENLQKKSSKVLDFNNSFRVEMAKPSIHDETISDLQIESTQVLFSETQNKYFYDVVPILKQIPNKEYTQPNISNQNEMQKFISKFYPNAILQNKVLNYQVD</sequence>
<gene>
    <name evidence="1" type="ORF">TTHERM_00713490</name>
</gene>
<reference evidence="2" key="1">
    <citation type="journal article" date="2006" name="PLoS Biol.">
        <title>Macronuclear genome sequence of the ciliate Tetrahymena thermophila, a model eukaryote.</title>
        <authorList>
            <person name="Eisen J.A."/>
            <person name="Coyne R.S."/>
            <person name="Wu M."/>
            <person name="Wu D."/>
            <person name="Thiagarajan M."/>
            <person name="Wortman J.R."/>
            <person name="Badger J.H."/>
            <person name="Ren Q."/>
            <person name="Amedeo P."/>
            <person name="Jones K.M."/>
            <person name="Tallon L.J."/>
            <person name="Delcher A.L."/>
            <person name="Salzberg S.L."/>
            <person name="Silva J.C."/>
            <person name="Haas B.J."/>
            <person name="Majoros W.H."/>
            <person name="Farzad M."/>
            <person name="Carlton J.M."/>
            <person name="Smith R.K. Jr."/>
            <person name="Garg J."/>
            <person name="Pearlman R.E."/>
            <person name="Karrer K.M."/>
            <person name="Sun L."/>
            <person name="Manning G."/>
            <person name="Elde N.C."/>
            <person name="Turkewitz A.P."/>
            <person name="Asai D.J."/>
            <person name="Wilkes D.E."/>
            <person name="Wang Y."/>
            <person name="Cai H."/>
            <person name="Collins K."/>
            <person name="Stewart B.A."/>
            <person name="Lee S.R."/>
            <person name="Wilamowska K."/>
            <person name="Weinberg Z."/>
            <person name="Ruzzo W.L."/>
            <person name="Wloga D."/>
            <person name="Gaertig J."/>
            <person name="Frankel J."/>
            <person name="Tsao C.-C."/>
            <person name="Gorovsky M.A."/>
            <person name="Keeling P.J."/>
            <person name="Waller R.F."/>
            <person name="Patron N.J."/>
            <person name="Cherry J.M."/>
            <person name="Stover N.A."/>
            <person name="Krieger C.J."/>
            <person name="del Toro C."/>
            <person name="Ryder H.F."/>
            <person name="Williamson S.C."/>
            <person name="Barbeau R.A."/>
            <person name="Hamilton E.P."/>
            <person name="Orias E."/>
        </authorList>
    </citation>
    <scope>NUCLEOTIDE SEQUENCE [LARGE SCALE GENOMIC DNA]</scope>
    <source>
        <strain evidence="2">SB210</strain>
    </source>
</reference>
<organism evidence="1 2">
    <name type="scientific">Tetrahymena thermophila (strain SB210)</name>
    <dbReference type="NCBI Taxonomy" id="312017"/>
    <lineage>
        <taxon>Eukaryota</taxon>
        <taxon>Sar</taxon>
        <taxon>Alveolata</taxon>
        <taxon>Ciliophora</taxon>
        <taxon>Intramacronucleata</taxon>
        <taxon>Oligohymenophorea</taxon>
        <taxon>Hymenostomatida</taxon>
        <taxon>Tetrahymenina</taxon>
        <taxon>Tetrahymenidae</taxon>
        <taxon>Tetrahymena</taxon>
    </lineage>
</organism>
<dbReference type="Proteomes" id="UP000009168">
    <property type="component" value="Unassembled WGS sequence"/>
</dbReference>
<dbReference type="GeneID" id="7837479"/>
<accession>Q24CV3</accession>
<dbReference type="KEGG" id="tet:TTHERM_00713490"/>
<keyword evidence="2" id="KW-1185">Reference proteome</keyword>
<evidence type="ECO:0000313" key="2">
    <source>
        <dbReference type="Proteomes" id="UP000009168"/>
    </source>
</evidence>
<protein>
    <submittedName>
        <fullName evidence="1">Uncharacterized protein</fullName>
    </submittedName>
</protein>